<dbReference type="EMBL" id="BMJD01000020">
    <property type="protein sequence ID" value="GGB46804.1"/>
    <property type="molecule type" value="Genomic_DNA"/>
</dbReference>
<organism evidence="3 4">
    <name type="scientific">Lentibacillus populi</name>
    <dbReference type="NCBI Taxonomy" id="1827502"/>
    <lineage>
        <taxon>Bacteria</taxon>
        <taxon>Bacillati</taxon>
        <taxon>Bacillota</taxon>
        <taxon>Bacilli</taxon>
        <taxon>Bacillales</taxon>
        <taxon>Bacillaceae</taxon>
        <taxon>Lentibacillus</taxon>
    </lineage>
</organism>
<evidence type="ECO:0000313" key="3">
    <source>
        <dbReference type="EMBL" id="GGB46804.1"/>
    </source>
</evidence>
<dbReference type="SMART" id="SM00966">
    <property type="entry name" value="SpoVT_AbrB"/>
    <property type="match status" value="1"/>
</dbReference>
<dbReference type="GO" id="GO:0003677">
    <property type="term" value="F:DNA binding"/>
    <property type="evidence" value="ECO:0007669"/>
    <property type="project" value="UniProtKB-UniRule"/>
</dbReference>
<accession>A0A9W5TYE6</accession>
<dbReference type="RefSeq" id="WP_088049565.1">
    <property type="nucleotide sequence ID" value="NZ_BMJD01000020.1"/>
</dbReference>
<evidence type="ECO:0000259" key="2">
    <source>
        <dbReference type="PROSITE" id="PS51740"/>
    </source>
</evidence>
<evidence type="ECO:0000256" key="1">
    <source>
        <dbReference type="PROSITE-ProRule" id="PRU01076"/>
    </source>
</evidence>
<dbReference type="SUPFAM" id="SSF89447">
    <property type="entry name" value="AbrB/MazE/MraZ-like"/>
    <property type="match status" value="1"/>
</dbReference>
<dbReference type="AlphaFoldDB" id="A0A9W5TYE6"/>
<reference evidence="3" key="1">
    <citation type="journal article" date="2014" name="Int. J. Syst. Evol. Microbiol.">
        <title>Complete genome sequence of Corynebacterium casei LMG S-19264T (=DSM 44701T), isolated from a smear-ripened cheese.</title>
        <authorList>
            <consortium name="US DOE Joint Genome Institute (JGI-PGF)"/>
            <person name="Walter F."/>
            <person name="Albersmeier A."/>
            <person name="Kalinowski J."/>
            <person name="Ruckert C."/>
        </authorList>
    </citation>
    <scope>NUCLEOTIDE SEQUENCE</scope>
    <source>
        <strain evidence="3">CGMCC 1.15454</strain>
    </source>
</reference>
<keyword evidence="1" id="KW-0238">DNA-binding</keyword>
<evidence type="ECO:0000313" key="4">
    <source>
        <dbReference type="Proteomes" id="UP000621492"/>
    </source>
</evidence>
<reference evidence="3" key="2">
    <citation type="submission" date="2020-09" db="EMBL/GenBank/DDBJ databases">
        <authorList>
            <person name="Sun Q."/>
            <person name="Zhou Y."/>
        </authorList>
    </citation>
    <scope>NUCLEOTIDE SEQUENCE</scope>
    <source>
        <strain evidence="3">CGMCC 1.15454</strain>
    </source>
</reference>
<proteinExistence type="predicted"/>
<name>A0A9W5TYE6_9BACI</name>
<dbReference type="Proteomes" id="UP000621492">
    <property type="component" value="Unassembled WGS sequence"/>
</dbReference>
<comment type="caution">
    <text evidence="3">The sequence shown here is derived from an EMBL/GenBank/DDBJ whole genome shotgun (WGS) entry which is preliminary data.</text>
</comment>
<gene>
    <name evidence="3" type="ORF">GCM10011409_25410</name>
</gene>
<sequence>MNVTKYEVERRNMDYSERKKQIKRIRVSSAHQITIPQKFFEKLNITDEVYAEFTGDAIIIRPVQEEVDFSKEIIEDMIREDVPKAYFAEEFEKRKTAIRNSVHQIKKDAQETLDDIRKNGYKDLTDELFGDLNDGK</sequence>
<dbReference type="InterPro" id="IPR037914">
    <property type="entry name" value="SpoVT-AbrB_sf"/>
</dbReference>
<keyword evidence="4" id="KW-1185">Reference proteome</keyword>
<dbReference type="InterPro" id="IPR007159">
    <property type="entry name" value="SpoVT-AbrB_dom"/>
</dbReference>
<protein>
    <recommendedName>
        <fullName evidence="2">SpoVT-AbrB domain-containing protein</fullName>
    </recommendedName>
</protein>
<feature type="domain" description="SpoVT-AbrB" evidence="2">
    <location>
        <begin position="22"/>
        <end position="65"/>
    </location>
</feature>
<dbReference type="PROSITE" id="PS51740">
    <property type="entry name" value="SPOVT_ABRB"/>
    <property type="match status" value="1"/>
</dbReference>